<dbReference type="Gene3D" id="3.40.50.1820">
    <property type="entry name" value="alpha/beta hydrolase"/>
    <property type="match status" value="1"/>
</dbReference>
<evidence type="ECO:0000313" key="3">
    <source>
        <dbReference type="Proteomes" id="UP000380867"/>
    </source>
</evidence>
<dbReference type="Pfam" id="PF12697">
    <property type="entry name" value="Abhydrolase_6"/>
    <property type="match status" value="1"/>
</dbReference>
<dbReference type="EMBL" id="SDPQ02000001">
    <property type="protein sequence ID" value="KAA1400135.1"/>
    <property type="molecule type" value="Genomic_DNA"/>
</dbReference>
<organism evidence="2 3">
    <name type="scientific">Aeromicrobium ginsengisoli</name>
    <dbReference type="NCBI Taxonomy" id="363867"/>
    <lineage>
        <taxon>Bacteria</taxon>
        <taxon>Bacillati</taxon>
        <taxon>Actinomycetota</taxon>
        <taxon>Actinomycetes</taxon>
        <taxon>Propionibacteriales</taxon>
        <taxon>Nocardioidaceae</taxon>
        <taxon>Aeromicrobium</taxon>
    </lineage>
</organism>
<dbReference type="OrthoDB" id="9785847at2"/>
<dbReference type="PANTHER" id="PTHR43194">
    <property type="entry name" value="HYDROLASE ALPHA/BETA FOLD FAMILY"/>
    <property type="match status" value="1"/>
</dbReference>
<protein>
    <submittedName>
        <fullName evidence="2">Lysophospholipase</fullName>
    </submittedName>
</protein>
<dbReference type="AlphaFoldDB" id="A0A5M4FKN4"/>
<reference evidence="2" key="1">
    <citation type="submission" date="2019-09" db="EMBL/GenBank/DDBJ databases">
        <authorList>
            <person name="Li J."/>
        </authorList>
    </citation>
    <scope>NUCLEOTIDE SEQUENCE [LARGE SCALE GENOMIC DNA]</scope>
    <source>
        <strain evidence="2">JCM 14732</strain>
    </source>
</reference>
<dbReference type="GO" id="GO:0003824">
    <property type="term" value="F:catalytic activity"/>
    <property type="evidence" value="ECO:0007669"/>
    <property type="project" value="UniProtKB-ARBA"/>
</dbReference>
<proteinExistence type="predicted"/>
<dbReference type="PANTHER" id="PTHR43194:SF2">
    <property type="entry name" value="PEROXISOMAL MEMBRANE PROTEIN LPX1"/>
    <property type="match status" value="1"/>
</dbReference>
<comment type="caution">
    <text evidence="2">The sequence shown here is derived from an EMBL/GenBank/DDBJ whole genome shotgun (WGS) entry which is preliminary data.</text>
</comment>
<name>A0A5M4FKN4_9ACTN</name>
<dbReference type="Proteomes" id="UP000380867">
    <property type="component" value="Unassembled WGS sequence"/>
</dbReference>
<feature type="domain" description="AB hydrolase-1" evidence="1">
    <location>
        <begin position="81"/>
        <end position="279"/>
    </location>
</feature>
<evidence type="ECO:0000259" key="1">
    <source>
        <dbReference type="Pfam" id="PF12697"/>
    </source>
</evidence>
<evidence type="ECO:0000313" key="2">
    <source>
        <dbReference type="EMBL" id="KAA1400135.1"/>
    </source>
</evidence>
<dbReference type="InterPro" id="IPR029058">
    <property type="entry name" value="AB_hydrolase_fold"/>
</dbReference>
<dbReference type="InterPro" id="IPR000073">
    <property type="entry name" value="AB_hydrolase_1"/>
</dbReference>
<accession>A0A5M4FKN4</accession>
<keyword evidence="3" id="KW-1185">Reference proteome</keyword>
<dbReference type="InterPro" id="IPR050228">
    <property type="entry name" value="Carboxylesterase_BioH"/>
</dbReference>
<dbReference type="SUPFAM" id="SSF53474">
    <property type="entry name" value="alpha/beta-Hydrolases"/>
    <property type="match status" value="1"/>
</dbReference>
<gene>
    <name evidence="2" type="ORF">ESP70_005200</name>
</gene>
<sequence length="297" mass="31881">MAHASSRKSTIVRPSQHLMRAGFRTLEHVAPGLGARWADRWWFTLPTSPISDLPSGGAPFEVESEGHTVRGHRWGSGPVIYLVHGWGGNETQLARFVPPLLAAGFSVVTHDAPSHGSSDPGAVAGQGHAVEMGRALDAVAAVHGPAHAVVAHSMGGLATGLALQYGWLGTERLALVAPMVRIGDHLPTLQAGLGFGPRTRERLKQRAYDRVGLAVEEVDLVRIADEIERPDLLVIHDPADRLAKYDSSVELTEAWDGAQLTTIEGLGHHRILRDDAVVRQVVAFVLAGQLDELERSA</sequence>